<dbReference type="CDD" id="cd02440">
    <property type="entry name" value="AdoMet_MTases"/>
    <property type="match status" value="1"/>
</dbReference>
<dbReference type="Pfam" id="PF13871">
    <property type="entry name" value="Helicase_C_4"/>
    <property type="match status" value="1"/>
</dbReference>
<dbReference type="InterPro" id="IPR029063">
    <property type="entry name" value="SAM-dependent_MTases_sf"/>
</dbReference>
<keyword evidence="2" id="KW-0680">Restriction system</keyword>
<dbReference type="InterPro" id="IPR003356">
    <property type="entry name" value="DNA_methylase_A-5"/>
</dbReference>
<dbReference type="SMART" id="SM00487">
    <property type="entry name" value="DEXDc"/>
    <property type="match status" value="1"/>
</dbReference>
<gene>
    <name evidence="4" type="ORF">LMG32289_05529</name>
</gene>
<keyword evidence="5" id="KW-1185">Reference proteome</keyword>
<dbReference type="InterPro" id="IPR027417">
    <property type="entry name" value="P-loop_NTPase"/>
</dbReference>
<dbReference type="Pfam" id="PF02384">
    <property type="entry name" value="N6_Mtase"/>
    <property type="match status" value="1"/>
</dbReference>
<evidence type="ECO:0000256" key="2">
    <source>
        <dbReference type="ARBA" id="ARBA00022747"/>
    </source>
</evidence>
<dbReference type="SUPFAM" id="SSF53335">
    <property type="entry name" value="S-adenosyl-L-methionine-dependent methyltransferases"/>
    <property type="match status" value="1"/>
</dbReference>
<evidence type="ECO:0000313" key="4">
    <source>
        <dbReference type="EMBL" id="CAG9184137.1"/>
    </source>
</evidence>
<name>A0ABM8XUU0_9BURK</name>
<dbReference type="Gene3D" id="3.40.50.150">
    <property type="entry name" value="Vaccinia Virus protein VP39"/>
    <property type="match status" value="1"/>
</dbReference>
<dbReference type="PROSITE" id="PS51192">
    <property type="entry name" value="HELICASE_ATP_BIND_1"/>
    <property type="match status" value="1"/>
</dbReference>
<protein>
    <recommendedName>
        <fullName evidence="3">Helicase ATP-binding domain-containing protein</fullName>
    </recommendedName>
</protein>
<evidence type="ECO:0000259" key="3">
    <source>
        <dbReference type="PROSITE" id="PS51192"/>
    </source>
</evidence>
<dbReference type="InterPro" id="IPR014001">
    <property type="entry name" value="Helicase_ATP-bd"/>
</dbReference>
<dbReference type="Pfam" id="PF13872">
    <property type="entry name" value="AAA_34"/>
    <property type="match status" value="1"/>
</dbReference>
<dbReference type="InterPro" id="IPR002052">
    <property type="entry name" value="DNA_methylase_N6_adenine_CS"/>
</dbReference>
<evidence type="ECO:0000313" key="5">
    <source>
        <dbReference type="Proteomes" id="UP000706525"/>
    </source>
</evidence>
<comment type="caution">
    <text evidence="4">The sequence shown here is derived from an EMBL/GenBank/DDBJ whole genome shotgun (WGS) entry which is preliminary data.</text>
</comment>
<sequence length="2805" mass="307958">MTTIKWMDLKDIGVYFGSYKQGDVNGLSVVDMTGAYAKEIAKLGFAPVANAYAKDVYVKPNFGLTPQQLREAFGGDKLRWVQGSREEIDRRFRTKVKEKTNANAGALYAQAQAIGVNDAGEVVFDSPSGRFVQREVNGKKAIVRDDGLDLPTFLYARTQADLRRVARGFVRRIVSRNNNLRWDHVKALMAQSNKGGFSERDYQEAIETEANLLLQQESAKHLARGWDAMGVFDIANRIYIGMPKLGVRTASSIARQQYSTPGPLSVIAQAMLAPRDGLPGRSVLDPTIGNASLVTTFNAGRAEGEPHCRIYGVELDEDRVAAARDFADKVLQGDATETDFRSLFAQPDGFDYVIANPPFGSMDSMRDVVLPEGSSVAKMPVRRLDHYILLETLHARKDTGRGVFITGADGAVGDGAVDGRSKHLLAYLMDHYHIDGVVDVSGDLYKKQGAAFPLRLYVVGARRAEPIEAEVPTRLPVLHSYDTLRKWAEAVIERRDNPLVTPEPVVQDLVAEAEEDALPRVPRVMSPEASARARREMARHNGMVEVARYLAGKARTVSTAQHRFAVDGKVLALDVPRPNMDASYATQAVFWWEERNPRVALRTYDGRFAVVSLQRKRGEFSEVNVLEVGEAAQQRFVSAYERLREAEGKPLAAPATAHAAAGSPATVTVAAVTGQTAVPASQPAPPADFSDFQDDRHYVFAKDEHKRWHQRDADRNIVLDPQMRRVVAAVREARKTKFYTQEIYDTVLESTGDFFRPEDRTLGLQRVERGEVGMAIYYARDVVDEQDKNAAIDAARSELALQPGLLIGTVMFNDFKVVNRAAIKAIDGRVVTVEAKRGRNIIHFTTDALAIKNAIARAVEQGKRKAGPAAQPNVEPPASDFDQRLLAAVADATGALAAPDNDGEEALRTLEVDLPDLRTLAESLAKGIHPGNGKPIGSEGMRRNLLTQLELLAGSVQSVKDARPGDAEVAALVDEAIEAARQAIDASEPLAPLGAELAQPEAASAPGPAKVAPWAMTGAQWLAAQAALGRTALMGSHPGGAEAERIGEKARLAYGVTEWFHHRAMRGDEQARDWVLEGNRVTHEDVVRKALAEGKPVPAHVLADYPDLQAPLEAVASPQALALQTRVDGMRGVVATMSPFKDLPPGWIVMNAPRPLLGDEHVENGEFAHGRFYAAIDLASSMAERYLDENARLDAHVLFAAEESVLAAMALQAEPARYHTNYMALDEAERMEILVHKINDLNRGEGHTYGALRAFAAKGWPEVTPLTAQAGLRDSEDGDADVDLADASSGTGTVPISAKPHTGSPLVAEAMRLAQTTKERSLFRQALMTAFSGAVDSDRAALYAQLGLQRGVSRTVLMAAFDTFWDSVERAEVVEPAGDTQDDANLGRKWQSAAGEVEIVGYYRGNPERYQTHLNGRTMGGPLVDRADLEARIALDTRQAKDMAVRRAAQADREAAAERARLDAQDIDGFGDAETPQRRGKIVATLQRTYTLSGRPATLRDHIRRMVAEGHRITLAPDGMRRLSDARNAFFDERDLLKTGMDYAEHLLGLQAGVEIKMPAGAVPAVQDLQRHALDAPTGLPEAATVPGAVDALEGDAAAAADAALIDESLDALLVPDLPEGEFVEDGREENEFQQPYVPYSNIGEASMMIPANLSGPVYAALAQVRADFGEIDDYVCRCLQFELSDLERMKMKPEQIDALALIFAAHDKKLGFLLADKMGAGKGRVLALVARREKLEGRIPVFVTVTQNLFTDFLERDMVAVESRDLFKNPLIVNDGAKTTDANGDVVVRSMRREDYRRYAEAGELPPGTDIILMTYAQVSRRPASHLTSRYMLQLAERYPLTMLLDESHNGAGASNTGENLDAMISISSNRGGRVLYSSGTPIKGAKNLKLYSAILPKGVNTEELLEAVASDPLSLQEALNFEIAARGCLISRELDSSNVVKDFYLSPRRERNLEISDQVADILSGMAFLSGDVGTVVRNINREFTKELKSIPESEREGARMGATNLNFGSRLHALTGQLLLALKLPDVLDLAVKSLQEDVKPIIALRRTGESLLKEYLEELAPAHEADAGRRKKDLGTVTLEHPLTFRDYMRRTLQRILEIKVTSRYGEVSTRMATGKEIERVTKRLEAMIDALPDDLPLTPIDYLREGLAKHGYTMAEVSGRGLQARTMENGRVAIEPVPGRTDPTRINRAVRDFNNGEPNADVIVLTSSGSTGISLHASPATGKDLRARRMIKAEMQQDITQERQMDGRHDRTGSVKRPEYVIPLTGLPADDRLAMMFNNANRSLTSSTVANRDSKDLIKTVPDLLNVVGDEVAYFMLRADPGLAQKLDINMPEDGEGWAKGPLWYVKSLTGHMTLLRSAEQFALYEDLQARFTERLDQLKAEGRNPLEVVCHDWRARMTQQDVYMGASAPAAAAATSSMFNKPVYLSTLEYEHVMKAVRAPEVDAKMAATDARDHGQGAAAHIVKYLRDCRQMLLQQVTGKKFDSVEAALAAAPDKEGKHNETRKLADKLDWMERNLEVLGRGSVFYEKDLSGVALPHVVLWYALPKKTEDMSRPSSFMVHTLQPGSDVVSPKTLSSLYAEGIDLEVMGFREHYEAREAFDAAENGIVTRRVRVLDGNLFEATALNLREHLGRKIVYTDESGKRQHGIMVHSTVSTDLLLSLAERLRDPALIAKVMQHQPVGNDPSGIAKLDDKQTVVVYKDRTGDAVLRVPGSSLRGGQFFLDPVLSLIKGEEAKNRFALDFKSSNGGMRAVIAPHRVEAVIEYLTEHHNVKFFMKDRSLLRKVRNELDREAQPAELAA</sequence>
<reference evidence="4 5" key="1">
    <citation type="submission" date="2021-08" db="EMBL/GenBank/DDBJ databases">
        <authorList>
            <person name="Peeters C."/>
        </authorList>
    </citation>
    <scope>NUCLEOTIDE SEQUENCE [LARGE SCALE GENOMIC DNA]</scope>
    <source>
        <strain evidence="4 5">LMG 32289</strain>
    </source>
</reference>
<organism evidence="4 5">
    <name type="scientific">Cupriavidus pampae</name>
    <dbReference type="NCBI Taxonomy" id="659251"/>
    <lineage>
        <taxon>Bacteria</taxon>
        <taxon>Pseudomonadati</taxon>
        <taxon>Pseudomonadota</taxon>
        <taxon>Betaproteobacteria</taxon>
        <taxon>Burkholderiales</taxon>
        <taxon>Burkholderiaceae</taxon>
        <taxon>Cupriavidus</taxon>
    </lineage>
</organism>
<dbReference type="PROSITE" id="PS00092">
    <property type="entry name" value="N6_MTASE"/>
    <property type="match status" value="1"/>
</dbReference>
<evidence type="ECO:0000256" key="1">
    <source>
        <dbReference type="ARBA" id="ARBA00006594"/>
    </source>
</evidence>
<dbReference type="InterPro" id="IPR039187">
    <property type="entry name" value="SNO_AAA"/>
</dbReference>
<dbReference type="Gene3D" id="3.40.50.300">
    <property type="entry name" value="P-loop containing nucleotide triphosphate hydrolases"/>
    <property type="match status" value="2"/>
</dbReference>
<proteinExistence type="inferred from homology"/>
<dbReference type="EMBL" id="CAJZAG010000012">
    <property type="protein sequence ID" value="CAG9184137.1"/>
    <property type="molecule type" value="Genomic_DNA"/>
</dbReference>
<dbReference type="RefSeq" id="WP_223994172.1">
    <property type="nucleotide sequence ID" value="NZ_CAJZAG010000012.1"/>
</dbReference>
<dbReference type="InterPro" id="IPR026937">
    <property type="entry name" value="SBNO_Helicase_C_dom"/>
</dbReference>
<accession>A0ABM8XUU0</accession>
<comment type="similarity">
    <text evidence="1">Belongs to the N(4)/N(6)-methyltransferase family.</text>
</comment>
<dbReference type="SUPFAM" id="SSF52540">
    <property type="entry name" value="P-loop containing nucleoside triphosphate hydrolases"/>
    <property type="match status" value="1"/>
</dbReference>
<dbReference type="Proteomes" id="UP000706525">
    <property type="component" value="Unassembled WGS sequence"/>
</dbReference>
<feature type="domain" description="Helicase ATP-binding" evidence="3">
    <location>
        <begin position="1704"/>
        <end position="1901"/>
    </location>
</feature>